<dbReference type="SUPFAM" id="SSF54637">
    <property type="entry name" value="Thioesterase/thiol ester dehydrase-isomerase"/>
    <property type="match status" value="1"/>
</dbReference>
<feature type="domain" description="Thioesterase" evidence="3">
    <location>
        <begin position="49"/>
        <end position="127"/>
    </location>
</feature>
<protein>
    <recommendedName>
        <fullName evidence="3">Thioesterase domain-containing protein</fullName>
    </recommendedName>
</protein>
<dbReference type="OrthoDB" id="3477511at2"/>
<dbReference type="Gene3D" id="3.10.129.10">
    <property type="entry name" value="Hotdog Thioesterase"/>
    <property type="match status" value="1"/>
</dbReference>
<dbReference type="NCBIfam" id="TIGR00369">
    <property type="entry name" value="unchar_dom_1"/>
    <property type="match status" value="1"/>
</dbReference>
<dbReference type="Proteomes" id="UP000250079">
    <property type="component" value="Chromosome"/>
</dbReference>
<dbReference type="Pfam" id="PF03061">
    <property type="entry name" value="4HBT"/>
    <property type="match status" value="1"/>
</dbReference>
<dbReference type="InterPro" id="IPR039298">
    <property type="entry name" value="ACOT13"/>
</dbReference>
<gene>
    <name evidence="4" type="ORF">IMCC3135_15300</name>
</gene>
<keyword evidence="5" id="KW-1185">Reference proteome</keyword>
<evidence type="ECO:0000313" key="5">
    <source>
        <dbReference type="Proteomes" id="UP000250079"/>
    </source>
</evidence>
<keyword evidence="2" id="KW-0378">Hydrolase</keyword>
<dbReference type="InterPro" id="IPR006683">
    <property type="entry name" value="Thioestr_dom"/>
</dbReference>
<reference evidence="4 5" key="1">
    <citation type="submission" date="2016-12" db="EMBL/GenBank/DDBJ databases">
        <authorList>
            <person name="Song W.-J."/>
            <person name="Kurnit D.M."/>
        </authorList>
    </citation>
    <scope>NUCLEOTIDE SEQUENCE [LARGE SCALE GENOMIC DNA]</scope>
    <source>
        <strain evidence="4 5">IMCC3135</strain>
    </source>
</reference>
<dbReference type="AlphaFoldDB" id="A0A2Z2P0U4"/>
<dbReference type="InterPro" id="IPR029069">
    <property type="entry name" value="HotDog_dom_sf"/>
</dbReference>
<dbReference type="KEGG" id="gai:IMCC3135_15300"/>
<organism evidence="4 5">
    <name type="scientific">Granulosicoccus antarcticus IMCC3135</name>
    <dbReference type="NCBI Taxonomy" id="1192854"/>
    <lineage>
        <taxon>Bacteria</taxon>
        <taxon>Pseudomonadati</taxon>
        <taxon>Pseudomonadota</taxon>
        <taxon>Gammaproteobacteria</taxon>
        <taxon>Chromatiales</taxon>
        <taxon>Granulosicoccaceae</taxon>
        <taxon>Granulosicoccus</taxon>
    </lineage>
</organism>
<comment type="similarity">
    <text evidence="1">Belongs to the thioesterase PaaI family.</text>
</comment>
<dbReference type="CDD" id="cd03443">
    <property type="entry name" value="PaaI_thioesterase"/>
    <property type="match status" value="1"/>
</dbReference>
<evidence type="ECO:0000259" key="3">
    <source>
        <dbReference type="Pfam" id="PF03061"/>
    </source>
</evidence>
<evidence type="ECO:0000313" key="4">
    <source>
        <dbReference type="EMBL" id="ASJ73144.1"/>
    </source>
</evidence>
<accession>A0A2Z2P0U4</accession>
<name>A0A2Z2P0U4_9GAMM</name>
<evidence type="ECO:0000256" key="1">
    <source>
        <dbReference type="ARBA" id="ARBA00008324"/>
    </source>
</evidence>
<sequence length="148" mass="15481">MNDDATTSAIIEGETGAQRLIGYTLDVGQPDARARCYLTLSDAHLNRHHVLHGGIATTMLDNAMGATASLTVDASGRIPFMTISLNTHFLAPAAHGTQLIATGRIVGGGKSLKFIEGELVDSTGRLIATASGVFKRVPATRLEANKPA</sequence>
<dbReference type="EMBL" id="CP018632">
    <property type="protein sequence ID" value="ASJ73144.1"/>
    <property type="molecule type" value="Genomic_DNA"/>
</dbReference>
<dbReference type="RefSeq" id="WP_088918382.1">
    <property type="nucleotide sequence ID" value="NZ_CP018632.1"/>
</dbReference>
<dbReference type="PANTHER" id="PTHR21660">
    <property type="entry name" value="THIOESTERASE SUPERFAMILY MEMBER-RELATED"/>
    <property type="match status" value="1"/>
</dbReference>
<evidence type="ECO:0000256" key="2">
    <source>
        <dbReference type="ARBA" id="ARBA00022801"/>
    </source>
</evidence>
<proteinExistence type="inferred from homology"/>
<dbReference type="GO" id="GO:0047617">
    <property type="term" value="F:fatty acyl-CoA hydrolase activity"/>
    <property type="evidence" value="ECO:0007669"/>
    <property type="project" value="InterPro"/>
</dbReference>
<dbReference type="InterPro" id="IPR003736">
    <property type="entry name" value="PAAI_dom"/>
</dbReference>
<dbReference type="PANTHER" id="PTHR21660:SF1">
    <property type="entry name" value="ACYL-COENZYME A THIOESTERASE 13"/>
    <property type="match status" value="1"/>
</dbReference>